<evidence type="ECO:0000313" key="7">
    <source>
        <dbReference type="Proteomes" id="UP000886819"/>
    </source>
</evidence>
<protein>
    <submittedName>
        <fullName evidence="6">PASTA domain-containing protein</fullName>
    </submittedName>
</protein>
<dbReference type="Pfam" id="PF00905">
    <property type="entry name" value="Transpeptidase"/>
    <property type="match status" value="1"/>
</dbReference>
<evidence type="ECO:0000256" key="3">
    <source>
        <dbReference type="ARBA" id="ARBA00023136"/>
    </source>
</evidence>
<dbReference type="SUPFAM" id="SSF54184">
    <property type="entry name" value="Penicillin-binding protein 2x (pbp-2x), c-terminal domain"/>
    <property type="match status" value="2"/>
</dbReference>
<dbReference type="PANTHER" id="PTHR30627:SF1">
    <property type="entry name" value="PEPTIDOGLYCAN D,D-TRANSPEPTIDASE FTSI"/>
    <property type="match status" value="1"/>
</dbReference>
<evidence type="ECO:0000313" key="6">
    <source>
        <dbReference type="EMBL" id="HIQ62798.1"/>
    </source>
</evidence>
<gene>
    <name evidence="6" type="ORF">IAA66_04320</name>
</gene>
<reference evidence="6" key="1">
    <citation type="submission" date="2020-10" db="EMBL/GenBank/DDBJ databases">
        <authorList>
            <person name="Gilroy R."/>
        </authorList>
    </citation>
    <scope>NUCLEOTIDE SEQUENCE</scope>
    <source>
        <strain evidence="6">ChiHile30-977</strain>
    </source>
</reference>
<organism evidence="6 7">
    <name type="scientific">Candidatus Avichristensenella intestinipullorum</name>
    <dbReference type="NCBI Taxonomy" id="2840693"/>
    <lineage>
        <taxon>Bacteria</taxon>
        <taxon>Bacillati</taxon>
        <taxon>Bacillota</taxon>
        <taxon>Clostridia</taxon>
        <taxon>Candidatus Avichristensenella</taxon>
    </lineage>
</organism>
<dbReference type="GO" id="GO:0008658">
    <property type="term" value="F:penicillin binding"/>
    <property type="evidence" value="ECO:0007669"/>
    <property type="project" value="InterPro"/>
</dbReference>
<dbReference type="SUPFAM" id="SSF56519">
    <property type="entry name" value="Penicillin binding protein dimerisation domain"/>
    <property type="match status" value="1"/>
</dbReference>
<dbReference type="InterPro" id="IPR012338">
    <property type="entry name" value="Beta-lactam/transpept-like"/>
</dbReference>
<dbReference type="Pfam" id="PF03717">
    <property type="entry name" value="PBP_dimer"/>
    <property type="match status" value="1"/>
</dbReference>
<dbReference type="InterPro" id="IPR005311">
    <property type="entry name" value="PBP_dimer"/>
</dbReference>
<dbReference type="SUPFAM" id="SSF56601">
    <property type="entry name" value="beta-lactamase/transpeptidase-like"/>
    <property type="match status" value="1"/>
</dbReference>
<dbReference type="Pfam" id="PF03793">
    <property type="entry name" value="PASTA"/>
    <property type="match status" value="2"/>
</dbReference>
<dbReference type="Gene3D" id="3.40.710.10">
    <property type="entry name" value="DD-peptidase/beta-lactamase superfamily"/>
    <property type="match status" value="1"/>
</dbReference>
<evidence type="ECO:0000256" key="2">
    <source>
        <dbReference type="ARBA" id="ARBA00007171"/>
    </source>
</evidence>
<feature type="domain" description="PASTA" evidence="5">
    <location>
        <begin position="571"/>
        <end position="631"/>
    </location>
</feature>
<dbReference type="Gene3D" id="3.90.1310.10">
    <property type="entry name" value="Penicillin-binding protein 2a (Domain 2)"/>
    <property type="match status" value="1"/>
</dbReference>
<evidence type="ECO:0000259" key="5">
    <source>
        <dbReference type="PROSITE" id="PS51178"/>
    </source>
</evidence>
<proteinExistence type="inferred from homology"/>
<evidence type="ECO:0000256" key="1">
    <source>
        <dbReference type="ARBA" id="ARBA00004370"/>
    </source>
</evidence>
<dbReference type="InterPro" id="IPR036138">
    <property type="entry name" value="PBP_dimer_sf"/>
</dbReference>
<dbReference type="AlphaFoldDB" id="A0A9D0YVL9"/>
<reference evidence="6" key="2">
    <citation type="journal article" date="2021" name="PeerJ">
        <title>Extensive microbial diversity within the chicken gut microbiome revealed by metagenomics and culture.</title>
        <authorList>
            <person name="Gilroy R."/>
            <person name="Ravi A."/>
            <person name="Getino M."/>
            <person name="Pursley I."/>
            <person name="Horton D.L."/>
            <person name="Alikhan N.F."/>
            <person name="Baker D."/>
            <person name="Gharbi K."/>
            <person name="Hall N."/>
            <person name="Watson M."/>
            <person name="Adriaenssens E.M."/>
            <person name="Foster-Nyarko E."/>
            <person name="Jarju S."/>
            <person name="Secka A."/>
            <person name="Antonio M."/>
            <person name="Oren A."/>
            <person name="Chaudhuri R.R."/>
            <person name="La Ragione R."/>
            <person name="Hildebrand F."/>
            <person name="Pallen M.J."/>
        </authorList>
    </citation>
    <scope>NUCLEOTIDE SEQUENCE</scope>
    <source>
        <strain evidence="6">ChiHile30-977</strain>
    </source>
</reference>
<name>A0A9D0YVL9_9FIRM</name>
<feature type="domain" description="PASTA" evidence="5">
    <location>
        <begin position="637"/>
        <end position="696"/>
    </location>
</feature>
<feature type="transmembrane region" description="Helical" evidence="4">
    <location>
        <begin position="7"/>
        <end position="26"/>
    </location>
</feature>
<dbReference type="InterPro" id="IPR050515">
    <property type="entry name" value="Beta-lactam/transpept"/>
</dbReference>
<evidence type="ECO:0000256" key="4">
    <source>
        <dbReference type="SAM" id="Phobius"/>
    </source>
</evidence>
<dbReference type="InterPro" id="IPR005543">
    <property type="entry name" value="PASTA_dom"/>
</dbReference>
<accession>A0A9D0YVL9</accession>
<sequence>MIIRKRLIWLGVIITLLFFAVVVRVGRLTIVDAEALTARGVAQWTRSGVITAERGAILDRNGDVLARNATAYIVSAAPRQVQDVEALCDLLCPLLGLEREAVEAKLARRDMATVTLKRQVTRDVVDAIRDLAAEQPQALAGITFDQDSLRFYPHGTMLSQVLGLTTVDGEGQSGLEQQYDDFLAGTPGRIVSEVDARARTLPDGKTSYIPATPGANVRLTVDSTIQAFVDRVLRECLAVNGARRVMAIVMEPDTAAILAMSILPAFDPNDPPRSDLDALQEGMRIQLISDVYEPGSTFKILTAAAALDAGLTTPEEGFYCSGSITVNGDRIRCWRSSHGAETMAEALMNSCNPVFTELGLRLGVETFYQYLYAFGLGTKTGVDLPGESAGLLIGRKYVKDVDLARIGFGQSVTVTPLQMITAACAVVNGGYLMQPYLVEEIVAQDGEVLQRTLPTVVSRPISGETSATMRALLENVVAQGGGRNAAVEGYRIGGKTGTAQVYRDGRIAHDVHIGSFVGFAPADDPQVAVLVIVDEAELQPDYGGTTAAPFARQILADTLPYLGIQPDGRNDTATVRVPEVTGLSVEEAMEALKAAGLSGMTDGEAQTVLSQLPAPGAEMAEGSLVMLYVTDGEPPDAQAYVLVPDVTGMSIVEASRQLRARNLNLQVDGSGLATGQRPAADTFVAPGSTVTVTFETR</sequence>
<dbReference type="EMBL" id="DVFI01000063">
    <property type="protein sequence ID" value="HIQ62798.1"/>
    <property type="molecule type" value="Genomic_DNA"/>
</dbReference>
<dbReference type="CDD" id="cd06576">
    <property type="entry name" value="PASTA_Pbp2x-like_1"/>
    <property type="match status" value="1"/>
</dbReference>
<comment type="subcellular location">
    <subcellularLocation>
        <location evidence="1">Membrane</location>
    </subcellularLocation>
</comment>
<dbReference type="InterPro" id="IPR001460">
    <property type="entry name" value="PCN-bd_Tpept"/>
</dbReference>
<dbReference type="Proteomes" id="UP000886819">
    <property type="component" value="Unassembled WGS sequence"/>
</dbReference>
<dbReference type="PROSITE" id="PS51178">
    <property type="entry name" value="PASTA"/>
    <property type="match status" value="2"/>
</dbReference>
<dbReference type="PANTHER" id="PTHR30627">
    <property type="entry name" value="PEPTIDOGLYCAN D,D-TRANSPEPTIDASE"/>
    <property type="match status" value="1"/>
</dbReference>
<keyword evidence="3 4" id="KW-0472">Membrane</keyword>
<comment type="similarity">
    <text evidence="2">Belongs to the transpeptidase family.</text>
</comment>
<keyword evidence="4" id="KW-1133">Transmembrane helix</keyword>
<dbReference type="SMART" id="SM00740">
    <property type="entry name" value="PASTA"/>
    <property type="match status" value="2"/>
</dbReference>
<dbReference type="GO" id="GO:0071555">
    <property type="term" value="P:cell wall organization"/>
    <property type="evidence" value="ECO:0007669"/>
    <property type="project" value="TreeGrafter"/>
</dbReference>
<comment type="caution">
    <text evidence="6">The sequence shown here is derived from an EMBL/GenBank/DDBJ whole genome shotgun (WGS) entry which is preliminary data.</text>
</comment>
<keyword evidence="4" id="KW-0812">Transmembrane</keyword>
<dbReference type="CDD" id="cd06575">
    <property type="entry name" value="PASTA_Pbp2x-like_2"/>
    <property type="match status" value="1"/>
</dbReference>
<dbReference type="GO" id="GO:0005886">
    <property type="term" value="C:plasma membrane"/>
    <property type="evidence" value="ECO:0007669"/>
    <property type="project" value="TreeGrafter"/>
</dbReference>
<dbReference type="Gene3D" id="3.30.10.20">
    <property type="match status" value="2"/>
</dbReference>